<keyword evidence="1" id="KW-0378">Hydrolase</keyword>
<dbReference type="EMBL" id="AJSR01002770">
    <property type="protein sequence ID" value="EKM27922.1"/>
    <property type="molecule type" value="Genomic_DNA"/>
</dbReference>
<protein>
    <submittedName>
        <fullName evidence="1">A/G-specific adenine glycosylase domain protein</fullName>
        <ecNumber evidence="1">3.2.2.-</ecNumber>
    </submittedName>
</protein>
<dbReference type="AlphaFoldDB" id="A0A454CNG5"/>
<organism evidence="1 2">
    <name type="scientific">Vibrio harveyi</name>
    <name type="common">Beneckea harveyi</name>
    <dbReference type="NCBI Taxonomy" id="669"/>
    <lineage>
        <taxon>Bacteria</taxon>
        <taxon>Pseudomonadati</taxon>
        <taxon>Pseudomonadota</taxon>
        <taxon>Gammaproteobacteria</taxon>
        <taxon>Vibrionales</taxon>
        <taxon>Vibrionaceae</taxon>
        <taxon>Vibrio</taxon>
    </lineage>
</organism>
<sequence>PNVVMEGNKGLWYNLSKPEEVGLAAPVKLLLEALPHELR</sequence>
<proteinExistence type="predicted"/>
<evidence type="ECO:0000313" key="2">
    <source>
        <dbReference type="Proteomes" id="UP000008367"/>
    </source>
</evidence>
<dbReference type="Proteomes" id="UP000008367">
    <property type="component" value="Unassembled WGS sequence"/>
</dbReference>
<gene>
    <name evidence="1" type="ORF">VCHENC02_0105</name>
</gene>
<feature type="non-terminal residue" evidence="1">
    <location>
        <position position="1"/>
    </location>
</feature>
<accession>A0A454CNG5</accession>
<name>A0A454CNG5_VIBHA</name>
<reference evidence="1 2" key="1">
    <citation type="submission" date="2012-10" db="EMBL/GenBank/DDBJ databases">
        <title>Genome sequence of Vibrio Cholerae HENC-02.</title>
        <authorList>
            <person name="Eppinger M."/>
            <person name="Hasan N.A."/>
            <person name="Sengamalay N."/>
            <person name="Hine E."/>
            <person name="Su Q."/>
            <person name="Daugherty S.C."/>
            <person name="Young S."/>
            <person name="Sadzewicz L."/>
            <person name="Tallon L."/>
            <person name="Cebula T.A."/>
            <person name="Ravel J."/>
            <person name="Colwell R.R."/>
        </authorList>
    </citation>
    <scope>NUCLEOTIDE SEQUENCE [LARGE SCALE GENOMIC DNA]</scope>
    <source>
        <strain evidence="1 2">HENC-02</strain>
    </source>
</reference>
<dbReference type="EC" id="3.2.2.-" evidence="1"/>
<keyword evidence="1" id="KW-0326">Glycosidase</keyword>
<dbReference type="GO" id="GO:0016798">
    <property type="term" value="F:hydrolase activity, acting on glycosyl bonds"/>
    <property type="evidence" value="ECO:0007669"/>
    <property type="project" value="UniProtKB-KW"/>
</dbReference>
<evidence type="ECO:0000313" key="1">
    <source>
        <dbReference type="EMBL" id="EKM27922.1"/>
    </source>
</evidence>
<comment type="caution">
    <text evidence="1">The sequence shown here is derived from an EMBL/GenBank/DDBJ whole genome shotgun (WGS) entry which is preliminary data.</text>
</comment>